<dbReference type="PANTHER" id="PTHR35889">
    <property type="entry name" value="CYCLOINULO-OLIGOSACCHARIDE FRUCTANOTRANSFERASE-RELATED"/>
    <property type="match status" value="1"/>
</dbReference>
<dbReference type="RefSeq" id="WP_146583110.1">
    <property type="nucleotide sequence ID" value="NZ_SJPM01000063.1"/>
</dbReference>
<evidence type="ECO:0000259" key="4">
    <source>
        <dbReference type="Pfam" id="PF07635"/>
    </source>
</evidence>
<dbReference type="GO" id="GO:0009055">
    <property type="term" value="F:electron transfer activity"/>
    <property type="evidence" value="ECO:0007669"/>
    <property type="project" value="InterPro"/>
</dbReference>
<evidence type="ECO:0000259" key="3">
    <source>
        <dbReference type="Pfam" id="PF07587"/>
    </source>
</evidence>
<comment type="caution">
    <text evidence="5">The sequence shown here is derived from an EMBL/GenBank/DDBJ whole genome shotgun (WGS) entry which is preliminary data.</text>
</comment>
<organism evidence="5 6">
    <name type="scientific">Neorhodopirellula pilleata</name>
    <dbReference type="NCBI Taxonomy" id="2714738"/>
    <lineage>
        <taxon>Bacteria</taxon>
        <taxon>Pseudomonadati</taxon>
        <taxon>Planctomycetota</taxon>
        <taxon>Planctomycetia</taxon>
        <taxon>Pirellulales</taxon>
        <taxon>Pirellulaceae</taxon>
        <taxon>Neorhodopirellula</taxon>
    </lineage>
</organism>
<dbReference type="InterPro" id="IPR011444">
    <property type="entry name" value="DUF1549"/>
</dbReference>
<sequence length="840" mass="93685">MLLTVLWNLPAHADDSAFFHEYIEPILQNNCYDCHSHDSGEASGGLVLDSKAGWTAGGDSGPAIVPSQLDKSLLWQVVNHEVAGLEMPPDGKLPERDRTLIKKWIESGAVDPREDGRAADRKTIDIEAGRQWWSFRPLSGTVVPTVNATKNNATQSEEHCDTMIDSFVNEKLAEAGLSPAQRADNATLARRVSYDLTGLPPAPRTTSRHDLSDPDQYAAYVDSLLASPGFGEKWGRHWLDVARYADSNGSSFNVPFHNAWRYRNWVIDAINRNMPVDEFIRKQIAGDLLPAESQTERDENFIATGYLLLGSKVLGTFDKEQLTLDVIDEQIDTIGKSLLGMTLGCARCHDHKFDPLPHADYYALAGIMASTSTLVDRIGGPKDDESDWERRGLGPGGDEQLTAFLKENRYRWVKAVGKRFQAQKKLDELRGGNFQSPTNPTSDPDGRAEIDEERRLKVAAIKESRGGDFQSPMNPTSDPDRCAEIDEERRLKVAATEEELREAERTLAELLDEMPPHAMAVRDADVITDLEIRIRGVASSKGPLVPRGFLQVASFPSQPEIPTNQSGRLELAAWITSPLNPLTARVHVNRVWKHLFREGLVRSVDNFGTTGEKPSHPELLDDLAIRFIAAGWDLKRLVREIVLSDAYCRTVEAANTADPENRLLAHQNRRRLEAEEIRDTLLSLRGKLQCGPNENILQSLPIGDASNLGDYLNIQDNRRTVYQPVIRTVEPHVLQLFDAASNTMVTGSRPRTIVAPQSLYFLNSEFVQTSAEEIGNQILSRYTGPENESLSPEAYGKVLDDLINDVMQTIVSTRIIHQGRNRFCVLRFGHCETQRSGLRV</sequence>
<keyword evidence="6" id="KW-1185">Reference proteome</keyword>
<dbReference type="InterPro" id="IPR011429">
    <property type="entry name" value="Cyt_c_Planctomycete-type"/>
</dbReference>
<dbReference type="OrthoDB" id="127107at2"/>
<gene>
    <name evidence="5" type="ORF">Pla100_63300</name>
</gene>
<reference evidence="5 6" key="1">
    <citation type="submission" date="2019-02" db="EMBL/GenBank/DDBJ databases">
        <title>Deep-cultivation of Planctomycetes and their phenomic and genomic characterization uncovers novel biology.</title>
        <authorList>
            <person name="Wiegand S."/>
            <person name="Jogler M."/>
            <person name="Boedeker C."/>
            <person name="Pinto D."/>
            <person name="Vollmers J."/>
            <person name="Rivas-Marin E."/>
            <person name="Kohn T."/>
            <person name="Peeters S.H."/>
            <person name="Heuer A."/>
            <person name="Rast P."/>
            <person name="Oberbeckmann S."/>
            <person name="Bunk B."/>
            <person name="Jeske O."/>
            <person name="Meyerdierks A."/>
            <person name="Storesund J.E."/>
            <person name="Kallscheuer N."/>
            <person name="Luecker S."/>
            <person name="Lage O.M."/>
            <person name="Pohl T."/>
            <person name="Merkel B.J."/>
            <person name="Hornburger P."/>
            <person name="Mueller R.-W."/>
            <person name="Bruemmer F."/>
            <person name="Labrenz M."/>
            <person name="Spormann A.M."/>
            <person name="Op Den Camp H."/>
            <person name="Overmann J."/>
            <person name="Amann R."/>
            <person name="Jetten M.S.M."/>
            <person name="Mascher T."/>
            <person name="Medema M.H."/>
            <person name="Devos D.P."/>
            <person name="Kaster A.-K."/>
            <person name="Ovreas L."/>
            <person name="Rohde M."/>
            <person name="Galperin M.Y."/>
            <person name="Jogler C."/>
        </authorList>
    </citation>
    <scope>NUCLEOTIDE SEQUENCE [LARGE SCALE GENOMIC DNA]</scope>
    <source>
        <strain evidence="5 6">Pla100</strain>
    </source>
</reference>
<evidence type="ECO:0000259" key="2">
    <source>
        <dbReference type="Pfam" id="PF07583"/>
    </source>
</evidence>
<dbReference type="GO" id="GO:0020037">
    <property type="term" value="F:heme binding"/>
    <property type="evidence" value="ECO:0007669"/>
    <property type="project" value="InterPro"/>
</dbReference>
<feature type="compositionally biased region" description="Polar residues" evidence="1">
    <location>
        <begin position="433"/>
        <end position="442"/>
    </location>
</feature>
<dbReference type="InterPro" id="IPR036909">
    <property type="entry name" value="Cyt_c-like_dom_sf"/>
</dbReference>
<dbReference type="Pfam" id="PF07635">
    <property type="entry name" value="PSCyt1"/>
    <property type="match status" value="1"/>
</dbReference>
<dbReference type="AlphaFoldDB" id="A0A5C5YQI7"/>
<evidence type="ECO:0000313" key="5">
    <source>
        <dbReference type="EMBL" id="TWT77175.1"/>
    </source>
</evidence>
<feature type="region of interest" description="Disordered" evidence="1">
    <location>
        <begin position="428"/>
        <end position="447"/>
    </location>
</feature>
<feature type="domain" description="DUF1549" evidence="2">
    <location>
        <begin position="164"/>
        <end position="372"/>
    </location>
</feature>
<dbReference type="PANTHER" id="PTHR35889:SF3">
    <property type="entry name" value="F-BOX DOMAIN-CONTAINING PROTEIN"/>
    <property type="match status" value="1"/>
</dbReference>
<name>A0A5C5YQI7_9BACT</name>
<feature type="domain" description="Cytochrome C Planctomycete-type" evidence="4">
    <location>
        <begin position="31"/>
        <end position="91"/>
    </location>
</feature>
<evidence type="ECO:0000256" key="1">
    <source>
        <dbReference type="SAM" id="MobiDB-lite"/>
    </source>
</evidence>
<evidence type="ECO:0000313" key="6">
    <source>
        <dbReference type="Proteomes" id="UP000316213"/>
    </source>
</evidence>
<dbReference type="Proteomes" id="UP000316213">
    <property type="component" value="Unassembled WGS sequence"/>
</dbReference>
<dbReference type="SUPFAM" id="SSF46626">
    <property type="entry name" value="Cytochrome c"/>
    <property type="match status" value="1"/>
</dbReference>
<feature type="domain" description="DUF1553" evidence="3">
    <location>
        <begin position="567"/>
        <end position="811"/>
    </location>
</feature>
<accession>A0A5C5YQI7</accession>
<dbReference type="Pfam" id="PF07583">
    <property type="entry name" value="PSCyt2"/>
    <property type="match status" value="1"/>
</dbReference>
<protein>
    <submittedName>
        <fullName evidence="5">Planctomycete cytochrome C</fullName>
    </submittedName>
</protein>
<dbReference type="Pfam" id="PF07587">
    <property type="entry name" value="PSD1"/>
    <property type="match status" value="1"/>
</dbReference>
<dbReference type="EMBL" id="SJPM01000063">
    <property type="protein sequence ID" value="TWT77175.1"/>
    <property type="molecule type" value="Genomic_DNA"/>
</dbReference>
<dbReference type="InterPro" id="IPR022655">
    <property type="entry name" value="DUF1553"/>
</dbReference>
<proteinExistence type="predicted"/>